<dbReference type="PRINTS" id="PR00032">
    <property type="entry name" value="HTHARAC"/>
</dbReference>
<dbReference type="Pfam" id="PF06719">
    <property type="entry name" value="AraC_N"/>
    <property type="match status" value="1"/>
</dbReference>
<dbReference type="Pfam" id="PF12833">
    <property type="entry name" value="HTH_18"/>
    <property type="match status" value="1"/>
</dbReference>
<evidence type="ECO:0000313" key="5">
    <source>
        <dbReference type="EMBL" id="MFC3034701.1"/>
    </source>
</evidence>
<protein>
    <submittedName>
        <fullName evidence="5">Helix-turn-helix domain-containing protein</fullName>
    </submittedName>
</protein>
<dbReference type="PROSITE" id="PS01124">
    <property type="entry name" value="HTH_ARAC_FAMILY_2"/>
    <property type="match status" value="1"/>
</dbReference>
<dbReference type="EMBL" id="JBHRSD010000047">
    <property type="protein sequence ID" value="MFC3034701.1"/>
    <property type="molecule type" value="Genomic_DNA"/>
</dbReference>
<keyword evidence="2" id="KW-0238">DNA-binding</keyword>
<evidence type="ECO:0000256" key="2">
    <source>
        <dbReference type="ARBA" id="ARBA00023125"/>
    </source>
</evidence>
<dbReference type="InterPro" id="IPR018060">
    <property type="entry name" value="HTH_AraC"/>
</dbReference>
<gene>
    <name evidence="5" type="ORF">ACFOEE_19535</name>
</gene>
<comment type="caution">
    <text evidence="5">The sequence shown here is derived from an EMBL/GenBank/DDBJ whole genome shotgun (WGS) entry which is preliminary data.</text>
</comment>
<evidence type="ECO:0000256" key="1">
    <source>
        <dbReference type="ARBA" id="ARBA00023015"/>
    </source>
</evidence>
<dbReference type="PANTHER" id="PTHR46796:SF12">
    <property type="entry name" value="HTH-TYPE DNA-BINDING TRANSCRIPTIONAL ACTIVATOR EUTR"/>
    <property type="match status" value="1"/>
</dbReference>
<dbReference type="Proteomes" id="UP001595453">
    <property type="component" value="Unassembled WGS sequence"/>
</dbReference>
<name>A0ABV7CQ72_9GAMM</name>
<dbReference type="SUPFAM" id="SSF46689">
    <property type="entry name" value="Homeodomain-like"/>
    <property type="match status" value="2"/>
</dbReference>
<dbReference type="RefSeq" id="WP_377128493.1">
    <property type="nucleotide sequence ID" value="NZ_JBHRSD010000047.1"/>
</dbReference>
<dbReference type="InterPro" id="IPR020449">
    <property type="entry name" value="Tscrpt_reg_AraC-type_HTH"/>
</dbReference>
<dbReference type="SMART" id="SM00342">
    <property type="entry name" value="HTH_ARAC"/>
    <property type="match status" value="1"/>
</dbReference>
<proteinExistence type="predicted"/>
<dbReference type="Gene3D" id="1.10.10.60">
    <property type="entry name" value="Homeodomain-like"/>
    <property type="match status" value="1"/>
</dbReference>
<evidence type="ECO:0000256" key="3">
    <source>
        <dbReference type="ARBA" id="ARBA00023163"/>
    </source>
</evidence>
<dbReference type="InterPro" id="IPR018062">
    <property type="entry name" value="HTH_AraC-typ_CS"/>
</dbReference>
<keyword evidence="3" id="KW-0804">Transcription</keyword>
<dbReference type="PROSITE" id="PS00041">
    <property type="entry name" value="HTH_ARAC_FAMILY_1"/>
    <property type="match status" value="1"/>
</dbReference>
<dbReference type="PANTHER" id="PTHR46796">
    <property type="entry name" value="HTH-TYPE TRANSCRIPTIONAL ACTIVATOR RHAS-RELATED"/>
    <property type="match status" value="1"/>
</dbReference>
<keyword evidence="6" id="KW-1185">Reference proteome</keyword>
<dbReference type="InterPro" id="IPR050204">
    <property type="entry name" value="AraC_XylS_family_regulators"/>
</dbReference>
<evidence type="ECO:0000313" key="6">
    <source>
        <dbReference type="Proteomes" id="UP001595453"/>
    </source>
</evidence>
<accession>A0ABV7CQ72</accession>
<reference evidence="6" key="1">
    <citation type="journal article" date="2019" name="Int. J. Syst. Evol. Microbiol.">
        <title>The Global Catalogue of Microorganisms (GCM) 10K type strain sequencing project: providing services to taxonomists for standard genome sequencing and annotation.</title>
        <authorList>
            <consortium name="The Broad Institute Genomics Platform"/>
            <consortium name="The Broad Institute Genome Sequencing Center for Infectious Disease"/>
            <person name="Wu L."/>
            <person name="Ma J."/>
        </authorList>
    </citation>
    <scope>NUCLEOTIDE SEQUENCE [LARGE SCALE GENOMIC DNA]</scope>
    <source>
        <strain evidence="6">KCTC 42730</strain>
    </source>
</reference>
<feature type="domain" description="HTH araC/xylS-type" evidence="4">
    <location>
        <begin position="199"/>
        <end position="296"/>
    </location>
</feature>
<sequence length="301" mass="33971">MLKNLEKQRQKIGCLVENRVSFNADDVVLSVYDTYADAKRVALTSSEVLFCGMLSGKKIMHVEQCDYHQPFLPNQSFVLAPAQQVYIDFPGASLATPTTCLAIEISRDKISAVAQQLNAKAAQRAPALQYHHALVHTEHNQQTQHLLARMLHLCSENGDERSYLIDLALNELIARLLQQQSRDWILSQVKATPDQCGLYAALAYLQQHLCDVVEIDALCKIACMSRSKFYAAFKAELHCTPEQWRQQKRLALAKQRLQNGESVTKVAFDLGFSHPSQFSRCFKQAFARSPKAYQTECQATH</sequence>
<dbReference type="InterPro" id="IPR009057">
    <property type="entry name" value="Homeodomain-like_sf"/>
</dbReference>
<organism evidence="5 6">
    <name type="scientific">Pseudoalteromonas fenneropenaei</name>
    <dbReference type="NCBI Taxonomy" id="1737459"/>
    <lineage>
        <taxon>Bacteria</taxon>
        <taxon>Pseudomonadati</taxon>
        <taxon>Pseudomonadota</taxon>
        <taxon>Gammaproteobacteria</taxon>
        <taxon>Alteromonadales</taxon>
        <taxon>Pseudoalteromonadaceae</taxon>
        <taxon>Pseudoalteromonas</taxon>
    </lineage>
</organism>
<dbReference type="InterPro" id="IPR009594">
    <property type="entry name" value="Tscrpt_reg_HTH_AraC_N"/>
</dbReference>
<keyword evidence="1" id="KW-0805">Transcription regulation</keyword>
<evidence type="ECO:0000259" key="4">
    <source>
        <dbReference type="PROSITE" id="PS01124"/>
    </source>
</evidence>